<dbReference type="InterPro" id="IPR011053">
    <property type="entry name" value="Single_hybrid_motif"/>
</dbReference>
<dbReference type="RefSeq" id="WP_121196978.1">
    <property type="nucleotide sequence ID" value="NZ_RBKU01000001.1"/>
</dbReference>
<dbReference type="InterPro" id="IPR001882">
    <property type="entry name" value="Biotin_BS"/>
</dbReference>
<comment type="caution">
    <text evidence="3">The sequence shown here is derived from an EMBL/GenBank/DDBJ whole genome shotgun (WGS) entry which is preliminary data.</text>
</comment>
<dbReference type="PROSITE" id="PS00188">
    <property type="entry name" value="BIOTIN"/>
    <property type="match status" value="1"/>
</dbReference>
<evidence type="ECO:0000313" key="3">
    <source>
        <dbReference type="EMBL" id="RKR81261.1"/>
    </source>
</evidence>
<evidence type="ECO:0000259" key="2">
    <source>
        <dbReference type="PROSITE" id="PS50968"/>
    </source>
</evidence>
<name>A0A495IY20_9SPHI</name>
<dbReference type="AlphaFoldDB" id="A0A495IY20"/>
<dbReference type="Proteomes" id="UP000268007">
    <property type="component" value="Unassembled WGS sequence"/>
</dbReference>
<evidence type="ECO:0000256" key="1">
    <source>
        <dbReference type="ARBA" id="ARBA00023267"/>
    </source>
</evidence>
<dbReference type="Pfam" id="PF00364">
    <property type="entry name" value="Biotin_lipoyl"/>
    <property type="match status" value="1"/>
</dbReference>
<protein>
    <submittedName>
        <fullName evidence="3">Biotin carboxyl carrier protein</fullName>
    </submittedName>
</protein>
<dbReference type="EMBL" id="RBKU01000001">
    <property type="protein sequence ID" value="RKR81261.1"/>
    <property type="molecule type" value="Genomic_DNA"/>
</dbReference>
<organism evidence="3 4">
    <name type="scientific">Mucilaginibacter gracilis</name>
    <dbReference type="NCBI Taxonomy" id="423350"/>
    <lineage>
        <taxon>Bacteria</taxon>
        <taxon>Pseudomonadati</taxon>
        <taxon>Bacteroidota</taxon>
        <taxon>Sphingobacteriia</taxon>
        <taxon>Sphingobacteriales</taxon>
        <taxon>Sphingobacteriaceae</taxon>
        <taxon>Mucilaginibacter</taxon>
    </lineage>
</organism>
<feature type="domain" description="Lipoyl-binding" evidence="2">
    <location>
        <begin position="84"/>
        <end position="166"/>
    </location>
</feature>
<dbReference type="OrthoDB" id="9812676at2"/>
<dbReference type="PANTHER" id="PTHR45266:SF3">
    <property type="entry name" value="OXALOACETATE DECARBOXYLASE ALPHA CHAIN"/>
    <property type="match status" value="1"/>
</dbReference>
<evidence type="ECO:0000313" key="4">
    <source>
        <dbReference type="Proteomes" id="UP000268007"/>
    </source>
</evidence>
<dbReference type="PROSITE" id="PS50968">
    <property type="entry name" value="BIOTINYL_LIPOYL"/>
    <property type="match status" value="1"/>
</dbReference>
<gene>
    <name evidence="3" type="ORF">BDD43_1406</name>
</gene>
<keyword evidence="1" id="KW-0092">Biotin</keyword>
<dbReference type="PANTHER" id="PTHR45266">
    <property type="entry name" value="OXALOACETATE DECARBOXYLASE ALPHA CHAIN"/>
    <property type="match status" value="1"/>
</dbReference>
<dbReference type="InterPro" id="IPR050709">
    <property type="entry name" value="Biotin_Carboxyl_Carrier/Decarb"/>
</dbReference>
<accession>A0A495IY20</accession>
<keyword evidence="4" id="KW-1185">Reference proteome</keyword>
<dbReference type="CDD" id="cd06850">
    <property type="entry name" value="biotinyl_domain"/>
    <property type="match status" value="1"/>
</dbReference>
<reference evidence="3 4" key="1">
    <citation type="submission" date="2018-10" db="EMBL/GenBank/DDBJ databases">
        <title>Genomic Encyclopedia of Archaeal and Bacterial Type Strains, Phase II (KMG-II): from individual species to whole genera.</title>
        <authorList>
            <person name="Goeker M."/>
        </authorList>
    </citation>
    <scope>NUCLEOTIDE SEQUENCE [LARGE SCALE GENOMIC DNA]</scope>
    <source>
        <strain evidence="3 4">DSM 18602</strain>
    </source>
</reference>
<sequence length="166" mass="18573">MFKIKVNDKFEHELQLQNDNLNLNGEAFLADMVKHGTNSYHVLHNQQSYNVEVVSLEHAEKTATIKVNGNIYVLKAKDQFDALLEQLGMANLNSNKISDIKAPMPGLVLKVLVSEGDEVKKGDNLFVLEAMKMENIIKAPADATVKTIKIQPTDKVEKGQLLILFK</sequence>
<dbReference type="FunFam" id="2.40.50.100:FF:000003">
    <property type="entry name" value="Acetyl-CoA carboxylase biotin carboxyl carrier protein"/>
    <property type="match status" value="1"/>
</dbReference>
<proteinExistence type="predicted"/>
<dbReference type="InterPro" id="IPR000089">
    <property type="entry name" value="Biotin_lipoyl"/>
</dbReference>
<dbReference type="Gene3D" id="2.40.50.100">
    <property type="match status" value="1"/>
</dbReference>
<dbReference type="SUPFAM" id="SSF51230">
    <property type="entry name" value="Single hybrid motif"/>
    <property type="match status" value="1"/>
</dbReference>